<dbReference type="EMBL" id="ABWP01000088">
    <property type="protein sequence ID" value="EEA84137.1"/>
    <property type="molecule type" value="Genomic_DNA"/>
</dbReference>
<evidence type="ECO:0000313" key="2">
    <source>
        <dbReference type="Proteomes" id="UP000003178"/>
    </source>
</evidence>
<proteinExistence type="predicted"/>
<dbReference type="Proteomes" id="UP000003178">
    <property type="component" value="Unassembled WGS sequence"/>
</dbReference>
<reference evidence="1 2" key="1">
    <citation type="submission" date="2008-09" db="EMBL/GenBank/DDBJ databases">
        <authorList>
            <person name="Fulton L."/>
            <person name="Clifton S."/>
            <person name="Fulton B."/>
            <person name="Xu J."/>
            <person name="Minx P."/>
            <person name="Pepin K.H."/>
            <person name="Johnson M."/>
            <person name="Thiruvilangam P."/>
            <person name="Bhonagiri V."/>
            <person name="Nash W.E."/>
            <person name="Mardis E.R."/>
            <person name="Wilson R.K."/>
        </authorList>
    </citation>
    <scope>NUCLEOTIDE SEQUENCE [LARGE SCALE GENOMIC DNA]</scope>
    <source>
        <strain evidence="1 2">DSM 13275</strain>
    </source>
</reference>
<dbReference type="HOGENOM" id="CLU_3182055_0_0_9"/>
<gene>
    <name evidence="1" type="ORF">CLOHIR_02221</name>
</gene>
<dbReference type="AlphaFoldDB" id="B6G259"/>
<reference evidence="1 2" key="2">
    <citation type="submission" date="2008-10" db="EMBL/GenBank/DDBJ databases">
        <title>Draft genome sequence of Clostridium hiranonis (DSM 13275).</title>
        <authorList>
            <person name="Sudarsanam P."/>
            <person name="Ley R."/>
            <person name="Guruge J."/>
            <person name="Turnbaugh P.J."/>
            <person name="Mahowald M."/>
            <person name="Liep D."/>
            <person name="Gordon J."/>
        </authorList>
    </citation>
    <scope>NUCLEOTIDE SEQUENCE [LARGE SCALE GENOMIC DNA]</scope>
    <source>
        <strain evidence="1 2">DSM 13275</strain>
    </source>
</reference>
<evidence type="ECO:0000313" key="1">
    <source>
        <dbReference type="EMBL" id="EEA84137.1"/>
    </source>
</evidence>
<sequence>MGSDLMKESENKIVYFEDYKKKQNKNSSEVDRKELLELLKKYIATK</sequence>
<accession>B6G259</accession>
<organism evidence="1 2">
    <name type="scientific">Peptacetobacter hiranonis (strain DSM 13275 / JCM 10541 / KCTC 15199 / TO-931)</name>
    <name type="common">Clostridium hiranonis</name>
    <dbReference type="NCBI Taxonomy" id="500633"/>
    <lineage>
        <taxon>Bacteria</taxon>
        <taxon>Bacillati</taxon>
        <taxon>Bacillota</taxon>
        <taxon>Clostridia</taxon>
        <taxon>Peptostreptococcales</taxon>
        <taxon>Peptostreptococcaceae</taxon>
        <taxon>Peptacetobacter</taxon>
    </lineage>
</organism>
<protein>
    <submittedName>
        <fullName evidence="1">Uncharacterized protein</fullName>
    </submittedName>
</protein>
<comment type="caution">
    <text evidence="1">The sequence shown here is derived from an EMBL/GenBank/DDBJ whole genome shotgun (WGS) entry which is preliminary data.</text>
</comment>
<dbReference type="STRING" id="500633.CLOHIR_02221"/>
<keyword evidence="2" id="KW-1185">Reference proteome</keyword>
<name>B6G259_PEPHT</name>